<dbReference type="RefSeq" id="WP_087910136.1">
    <property type="nucleotide sequence ID" value="NZ_NAIA01000003.1"/>
</dbReference>
<keyword evidence="4" id="KW-1185">Reference proteome</keyword>
<dbReference type="AlphaFoldDB" id="A0A210RY06"/>
<evidence type="ECO:0000313" key="4">
    <source>
        <dbReference type="Proteomes" id="UP000196880"/>
    </source>
</evidence>
<feature type="domain" description="PilZ" evidence="2">
    <location>
        <begin position="15"/>
        <end position="98"/>
    </location>
</feature>
<name>A0A210RY06_9BURK</name>
<sequence length="102" mass="10965">MKSKSPPKGTSSNTQRARADRVKAELPITLGNHSGKIRDISATGIYFEIPEEKKLGSQVNFVIDLTTPGGPLQVQCTGQVVRVQNADGKFGIAVKITNSELK</sequence>
<evidence type="ECO:0000256" key="1">
    <source>
        <dbReference type="SAM" id="MobiDB-lite"/>
    </source>
</evidence>
<comment type="caution">
    <text evidence="3">The sequence shown here is derived from an EMBL/GenBank/DDBJ whole genome shotgun (WGS) entry which is preliminary data.</text>
</comment>
<dbReference type="Pfam" id="PF07238">
    <property type="entry name" value="PilZ"/>
    <property type="match status" value="1"/>
</dbReference>
<protein>
    <recommendedName>
        <fullName evidence="2">PilZ domain-containing protein</fullName>
    </recommendedName>
</protein>
<evidence type="ECO:0000259" key="2">
    <source>
        <dbReference type="Pfam" id="PF07238"/>
    </source>
</evidence>
<gene>
    <name evidence="3" type="ORF">B6A14_09095</name>
</gene>
<proteinExistence type="predicted"/>
<dbReference type="Gene3D" id="2.40.10.220">
    <property type="entry name" value="predicted glycosyltransferase like domains"/>
    <property type="match status" value="1"/>
</dbReference>
<feature type="region of interest" description="Disordered" evidence="1">
    <location>
        <begin position="1"/>
        <end position="25"/>
    </location>
</feature>
<evidence type="ECO:0000313" key="3">
    <source>
        <dbReference type="EMBL" id="OWF65903.1"/>
    </source>
</evidence>
<dbReference type="OrthoDB" id="8907644at2"/>
<dbReference type="GO" id="GO:0035438">
    <property type="term" value="F:cyclic-di-GMP binding"/>
    <property type="evidence" value="ECO:0007669"/>
    <property type="project" value="InterPro"/>
</dbReference>
<dbReference type="SUPFAM" id="SSF141371">
    <property type="entry name" value="PilZ domain-like"/>
    <property type="match status" value="1"/>
</dbReference>
<accession>A0A210RY06</accession>
<dbReference type="EMBL" id="NAIA01000003">
    <property type="protein sequence ID" value="OWF65903.1"/>
    <property type="molecule type" value="Genomic_DNA"/>
</dbReference>
<reference evidence="3 4" key="1">
    <citation type="submission" date="2017-03" db="EMBL/GenBank/DDBJ databases">
        <title>New species Polynucleobacter sp. MWH-EgelM1-30-B4.</title>
        <authorList>
            <person name="Hahn M.W."/>
        </authorList>
    </citation>
    <scope>NUCLEOTIDE SEQUENCE [LARGE SCALE GENOMIC DNA]</scope>
    <source>
        <strain evidence="3 4">MWH-EgelM1-30-B4</strain>
    </source>
</reference>
<dbReference type="Proteomes" id="UP000196880">
    <property type="component" value="Unassembled WGS sequence"/>
</dbReference>
<organism evidence="3 4">
    <name type="scientific">Polynucleobacter hirudinilacicola</name>
    <dbReference type="NCBI Taxonomy" id="1743166"/>
    <lineage>
        <taxon>Bacteria</taxon>
        <taxon>Pseudomonadati</taxon>
        <taxon>Pseudomonadota</taxon>
        <taxon>Betaproteobacteria</taxon>
        <taxon>Burkholderiales</taxon>
        <taxon>Burkholderiaceae</taxon>
        <taxon>Polynucleobacter</taxon>
    </lineage>
</organism>
<dbReference type="InterPro" id="IPR009875">
    <property type="entry name" value="PilZ_domain"/>
</dbReference>